<dbReference type="Proteomes" id="UP000248330">
    <property type="component" value="Unassembled WGS sequence"/>
</dbReference>
<dbReference type="EMBL" id="QICN01000005">
    <property type="protein sequence ID" value="PXV67750.1"/>
    <property type="molecule type" value="Genomic_DNA"/>
</dbReference>
<feature type="chain" id="PRO_5016356188" description="DUF2271 domain-containing protein" evidence="1">
    <location>
        <begin position="23"/>
        <end position="181"/>
    </location>
</feature>
<sequence>MKDFRFLSMALGLAMTAPGVSAAELALSIELPRIDVAEYHRPYVAAWIEREDRSVAAQLSVWYQLDRPAPSGAAPRGESGTKWLPDLRQWWRRGGRDLAMPVDGLSSATRPVGTHVLRFDAGSRPLAGLEDGRYRLVVEAAREEGGREQLPIAFDWPPAAGQTLDARGRSELGAVQLQLTP</sequence>
<keyword evidence="3" id="KW-1185">Reference proteome</keyword>
<accession>A0A318EAB4</accession>
<gene>
    <name evidence="2" type="ORF">C8D93_105106</name>
</gene>
<feature type="signal peptide" evidence="1">
    <location>
        <begin position="1"/>
        <end position="22"/>
    </location>
</feature>
<evidence type="ECO:0000313" key="3">
    <source>
        <dbReference type="Proteomes" id="UP000248330"/>
    </source>
</evidence>
<keyword evidence="1" id="KW-0732">Signal</keyword>
<dbReference type="PIRSF" id="PIRSF014995">
    <property type="entry name" value="UCP014995"/>
    <property type="match status" value="1"/>
</dbReference>
<dbReference type="InterPro" id="IPR014469">
    <property type="entry name" value="DUF2271"/>
</dbReference>
<evidence type="ECO:0000256" key="1">
    <source>
        <dbReference type="SAM" id="SignalP"/>
    </source>
</evidence>
<dbReference type="RefSeq" id="WP_110265225.1">
    <property type="nucleotide sequence ID" value="NZ_CAWNXA010000005.1"/>
</dbReference>
<dbReference type="AlphaFoldDB" id="A0A318EAB4"/>
<dbReference type="OrthoDB" id="195316at2"/>
<reference evidence="2 3" key="1">
    <citation type="submission" date="2018-04" db="EMBL/GenBank/DDBJ databases">
        <title>Genomic Encyclopedia of Type Strains, Phase IV (KMG-IV): sequencing the most valuable type-strain genomes for metagenomic binning, comparative biology and taxonomic classification.</title>
        <authorList>
            <person name="Goeker M."/>
        </authorList>
    </citation>
    <scope>NUCLEOTIDE SEQUENCE [LARGE SCALE GENOMIC DNA]</scope>
    <source>
        <strain evidence="2 3">DSM 104150</strain>
    </source>
</reference>
<dbReference type="Pfam" id="PF10029">
    <property type="entry name" value="DUF2271"/>
    <property type="match status" value="1"/>
</dbReference>
<comment type="caution">
    <text evidence="2">The sequence shown here is derived from an EMBL/GenBank/DDBJ whole genome shotgun (WGS) entry which is preliminary data.</text>
</comment>
<proteinExistence type="predicted"/>
<name>A0A318EAB4_9GAMM</name>
<protein>
    <recommendedName>
        <fullName evidence="4">DUF2271 domain-containing protein</fullName>
    </recommendedName>
</protein>
<evidence type="ECO:0008006" key="4">
    <source>
        <dbReference type="Google" id="ProtNLM"/>
    </source>
</evidence>
<organism evidence="2 3">
    <name type="scientific">Sinimarinibacterium flocculans</name>
    <dbReference type="NCBI Taxonomy" id="985250"/>
    <lineage>
        <taxon>Bacteria</taxon>
        <taxon>Pseudomonadati</taxon>
        <taxon>Pseudomonadota</taxon>
        <taxon>Gammaproteobacteria</taxon>
        <taxon>Nevskiales</taxon>
        <taxon>Nevskiaceae</taxon>
        <taxon>Sinimarinibacterium</taxon>
    </lineage>
</organism>
<evidence type="ECO:0000313" key="2">
    <source>
        <dbReference type="EMBL" id="PXV67750.1"/>
    </source>
</evidence>